<sequence length="879" mass="105036">MLMTNEDDFFYQYLDSEPQQRMYILPQTSFHNDNITSNGLYLSNDNYRETTNNIESENYKRKQKLFRLCRKNSIDEFFIPKLLTKSFILTNLNWKNIDGVTPLMTVCSNKSVTSQILGQLESNSVNFYLKDNNERNCFHYLLQNPKINYDLLSFFGTLFRESFFNDPDRNFKTPLMYLCENKSLNAILLRYFLNVQQVDLSLQDSKEKTAFHYLCANSSISLELIQILVKTQEYDALQIQDSQGYTGFHYLIQNPSASEKIVNWILEKNCNNNQLTTNNQTHNKSNVINQSLPILDFIFCGSSISSSNFQTIIKYLITHNSYSFHNLFIKIFSSPSFNQSLLWYFVTIDKFEEKFDQNLMKYFETCFSNPYITDEVVLFLFQFYVKVKKDEDLNWQLFKLSLEKCRTICTIFLPYDFDLTAFEETRISVDTDANGVYNAKPRSWENEIPSFENFNSRENILKSILVICSIRQPEVSLQFVKKIINEYQCSQFFISKYNLEYETIFSCTFLQFVCMGKPNLDLLKLYFDQNPGLIKKSELNPGCTSNQWGEYLLIILYLKIFKILSKKKLIKSRSIGDCNKNSSEKSNLLDLTTCKTQFFKYQAFEKIMELLSEKPKKFKRKMKKNLQLLKTNNYYKDKIKKIFDVMIFLMDNGARLREEFQVGLRHSLFFKLFDIINSFETDFQNFYQVSIQQQKNQYHYYLHKQLIELRTKKNFEEVNIPLVSYNQKQIRIFFNWVYGDVDSTQLILCKDLFQQLNIYEPERLTLKKTFKHLYKEQKSKDFTYQLKDDQSIKIHKIVLFTRAPQLLLMSREINTDKLKSLTDYLQFDKKVWKFFFKFLYTNKYDTKFITLQNIEQIIDIFAFFLLDQETQLKYLKYYY</sequence>
<reference evidence="2" key="1">
    <citation type="submission" date="2022-08" db="EMBL/GenBank/DDBJ databases">
        <title>Novel sulphate-reducing endosymbionts in the free-living metamonad Anaeramoeba.</title>
        <authorList>
            <person name="Jerlstrom-Hultqvist J."/>
            <person name="Cepicka I."/>
            <person name="Gallot-Lavallee L."/>
            <person name="Salas-Leiva D."/>
            <person name="Curtis B.A."/>
            <person name="Zahonova K."/>
            <person name="Pipaliya S."/>
            <person name="Dacks J."/>
            <person name="Roger A.J."/>
        </authorList>
    </citation>
    <scope>NUCLEOTIDE SEQUENCE</scope>
    <source>
        <strain evidence="2">Busselton2</strain>
    </source>
</reference>
<dbReference type="AlphaFoldDB" id="A0AAV7YVN0"/>
<protein>
    <submittedName>
        <fullName evidence="2">Ankyrin repeat-containing protein</fullName>
    </submittedName>
</protein>
<dbReference type="Gene3D" id="1.25.40.20">
    <property type="entry name" value="Ankyrin repeat-containing domain"/>
    <property type="match status" value="1"/>
</dbReference>
<gene>
    <name evidence="2" type="ORF">M0812_19958</name>
</gene>
<evidence type="ECO:0000259" key="1">
    <source>
        <dbReference type="PROSITE" id="PS50097"/>
    </source>
</evidence>
<accession>A0AAV7YVN0</accession>
<comment type="caution">
    <text evidence="2">The sequence shown here is derived from an EMBL/GenBank/DDBJ whole genome shotgun (WGS) entry which is preliminary data.</text>
</comment>
<organism evidence="2 3">
    <name type="scientific">Anaeramoeba flamelloides</name>
    <dbReference type="NCBI Taxonomy" id="1746091"/>
    <lineage>
        <taxon>Eukaryota</taxon>
        <taxon>Metamonada</taxon>
        <taxon>Anaeramoebidae</taxon>
        <taxon>Anaeramoeba</taxon>
    </lineage>
</organism>
<evidence type="ECO:0000313" key="2">
    <source>
        <dbReference type="EMBL" id="KAJ3433902.1"/>
    </source>
</evidence>
<dbReference type="Proteomes" id="UP001146793">
    <property type="component" value="Unassembled WGS sequence"/>
</dbReference>
<dbReference type="Pfam" id="PF12796">
    <property type="entry name" value="Ank_2"/>
    <property type="match status" value="1"/>
</dbReference>
<dbReference type="SMART" id="SM00248">
    <property type="entry name" value="ANK"/>
    <property type="match status" value="4"/>
</dbReference>
<proteinExistence type="predicted"/>
<feature type="domain" description="BTB" evidence="1">
    <location>
        <begin position="780"/>
        <end position="848"/>
    </location>
</feature>
<dbReference type="InterPro" id="IPR036770">
    <property type="entry name" value="Ankyrin_rpt-contain_sf"/>
</dbReference>
<dbReference type="EMBL" id="JANTQA010000045">
    <property type="protein sequence ID" value="KAJ3433902.1"/>
    <property type="molecule type" value="Genomic_DNA"/>
</dbReference>
<name>A0AAV7YVN0_9EUKA</name>
<dbReference type="InterPro" id="IPR002110">
    <property type="entry name" value="Ankyrin_rpt"/>
</dbReference>
<evidence type="ECO:0000313" key="3">
    <source>
        <dbReference type="Proteomes" id="UP001146793"/>
    </source>
</evidence>
<dbReference type="Gene3D" id="3.30.710.10">
    <property type="entry name" value="Potassium Channel Kv1.1, Chain A"/>
    <property type="match status" value="1"/>
</dbReference>
<dbReference type="InterPro" id="IPR011333">
    <property type="entry name" value="SKP1/BTB/POZ_sf"/>
</dbReference>
<dbReference type="SUPFAM" id="SSF48403">
    <property type="entry name" value="Ankyrin repeat"/>
    <property type="match status" value="1"/>
</dbReference>
<dbReference type="PROSITE" id="PS50097">
    <property type="entry name" value="BTB"/>
    <property type="match status" value="1"/>
</dbReference>
<dbReference type="InterPro" id="IPR000210">
    <property type="entry name" value="BTB/POZ_dom"/>
</dbReference>